<evidence type="ECO:0000313" key="3">
    <source>
        <dbReference type="EMBL" id="KAJ9165008.1"/>
    </source>
</evidence>
<feature type="domain" description="Myb-like DNA-binding" evidence="2">
    <location>
        <begin position="29"/>
        <end position="72"/>
    </location>
</feature>
<keyword evidence="4" id="KW-1185">Reference proteome</keyword>
<dbReference type="EMBL" id="JANBVN010000007">
    <property type="protein sequence ID" value="KAJ9165008.1"/>
    <property type="molecule type" value="Genomic_DNA"/>
</dbReference>
<feature type="compositionally biased region" description="Basic and acidic residues" evidence="1">
    <location>
        <begin position="179"/>
        <end position="195"/>
    </location>
</feature>
<accession>A0AA38S220</accession>
<protein>
    <recommendedName>
        <fullName evidence="2">Myb-like DNA-binding domain-containing protein</fullName>
    </recommendedName>
</protein>
<gene>
    <name evidence="3" type="ORF">NKR19_g813</name>
</gene>
<evidence type="ECO:0000256" key="1">
    <source>
        <dbReference type="SAM" id="MobiDB-lite"/>
    </source>
</evidence>
<feature type="region of interest" description="Disordered" evidence="1">
    <location>
        <begin position="228"/>
        <end position="253"/>
    </location>
</feature>
<evidence type="ECO:0000259" key="2">
    <source>
        <dbReference type="Pfam" id="PF22980"/>
    </source>
</evidence>
<sequence>MSTPVKSDDVELNADGKPIPQPTLSEAYFMLNIIKYVNGKLDTDWSKVAEAQGLKNAETAKVRFGQIKKKLGFANATPAAARARAPKRAAADTTDDSGATPAEKKPRKAPAKPRAKKQPVGGSSGPASSPLTAADDDSPLAAKSVKKAAYQNTGPIPSGLNDGNSYAVSAAGTTGDMNPKSDTDAASKTIIKPEPDLPSSDDDDEGDIAAASNARAKAALYAHITQQQVRADPGATEQPNQSQLHAPRHGLPSRRAAAPAFGTTPNHFPQVNMTAPMNAHQVRNAAAREAIASAGGAGMVAASTTGLHGDGGRVPHHGGGRATTIQGHGRGGGHHQQQQQVEVEVDEDMTAGLPPRDDDPDDEYSAFNAAMYGAGGSGTGGLFGGWA</sequence>
<dbReference type="Proteomes" id="UP001174691">
    <property type="component" value="Unassembled WGS sequence"/>
</dbReference>
<dbReference type="InterPro" id="IPR054505">
    <property type="entry name" value="Myb_DNA-bind_8"/>
</dbReference>
<organism evidence="3 4">
    <name type="scientific">Coniochaeta hoffmannii</name>
    <dbReference type="NCBI Taxonomy" id="91930"/>
    <lineage>
        <taxon>Eukaryota</taxon>
        <taxon>Fungi</taxon>
        <taxon>Dikarya</taxon>
        <taxon>Ascomycota</taxon>
        <taxon>Pezizomycotina</taxon>
        <taxon>Sordariomycetes</taxon>
        <taxon>Sordariomycetidae</taxon>
        <taxon>Coniochaetales</taxon>
        <taxon>Coniochaetaceae</taxon>
        <taxon>Coniochaeta</taxon>
    </lineage>
</organism>
<feature type="region of interest" description="Disordered" evidence="1">
    <location>
        <begin position="76"/>
        <end position="211"/>
    </location>
</feature>
<feature type="compositionally biased region" description="Polar residues" evidence="1">
    <location>
        <begin position="150"/>
        <end position="176"/>
    </location>
</feature>
<dbReference type="Pfam" id="PF22980">
    <property type="entry name" value="Myb_DNA-bind_8"/>
    <property type="match status" value="1"/>
</dbReference>
<dbReference type="AlphaFoldDB" id="A0AA38S220"/>
<comment type="caution">
    <text evidence="3">The sequence shown here is derived from an EMBL/GenBank/DDBJ whole genome shotgun (WGS) entry which is preliminary data.</text>
</comment>
<proteinExistence type="predicted"/>
<feature type="compositionally biased region" description="Low complexity" evidence="1">
    <location>
        <begin position="119"/>
        <end position="130"/>
    </location>
</feature>
<reference evidence="3" key="1">
    <citation type="submission" date="2022-07" db="EMBL/GenBank/DDBJ databases">
        <title>Fungi with potential for degradation of polypropylene.</title>
        <authorList>
            <person name="Gostincar C."/>
        </authorList>
    </citation>
    <scope>NUCLEOTIDE SEQUENCE</scope>
    <source>
        <strain evidence="3">EXF-13287</strain>
    </source>
</reference>
<feature type="compositionally biased region" description="Basic residues" evidence="1">
    <location>
        <begin position="105"/>
        <end position="117"/>
    </location>
</feature>
<name>A0AA38S220_9PEZI</name>
<evidence type="ECO:0000313" key="4">
    <source>
        <dbReference type="Proteomes" id="UP001174691"/>
    </source>
</evidence>